<reference evidence="2 3" key="1">
    <citation type="submission" date="2019-10" db="EMBL/GenBank/DDBJ databases">
        <authorList>
            <person name="Palmer J.M."/>
        </authorList>
    </citation>
    <scope>NUCLEOTIDE SEQUENCE [LARGE SCALE GENOMIC DNA]</scope>
    <source>
        <strain evidence="2 3">TWF694</strain>
    </source>
</reference>
<organism evidence="2 3">
    <name type="scientific">Orbilia ellipsospora</name>
    <dbReference type="NCBI Taxonomy" id="2528407"/>
    <lineage>
        <taxon>Eukaryota</taxon>
        <taxon>Fungi</taxon>
        <taxon>Dikarya</taxon>
        <taxon>Ascomycota</taxon>
        <taxon>Pezizomycotina</taxon>
        <taxon>Orbiliomycetes</taxon>
        <taxon>Orbiliales</taxon>
        <taxon>Orbiliaceae</taxon>
        <taxon>Orbilia</taxon>
    </lineage>
</organism>
<name>A0AAV9XQX2_9PEZI</name>
<evidence type="ECO:0000313" key="3">
    <source>
        <dbReference type="Proteomes" id="UP001365542"/>
    </source>
</evidence>
<dbReference type="Proteomes" id="UP001365542">
    <property type="component" value="Unassembled WGS sequence"/>
</dbReference>
<evidence type="ECO:0000256" key="1">
    <source>
        <dbReference type="SAM" id="MobiDB-lite"/>
    </source>
</evidence>
<accession>A0AAV9XQX2</accession>
<proteinExistence type="predicted"/>
<feature type="compositionally biased region" description="Basic and acidic residues" evidence="1">
    <location>
        <begin position="201"/>
        <end position="210"/>
    </location>
</feature>
<gene>
    <name evidence="2" type="ORF">TWF694_000356</name>
</gene>
<evidence type="ECO:0000313" key="2">
    <source>
        <dbReference type="EMBL" id="KAK6543614.1"/>
    </source>
</evidence>
<feature type="compositionally biased region" description="Basic and acidic residues" evidence="1">
    <location>
        <begin position="157"/>
        <end position="194"/>
    </location>
</feature>
<feature type="region of interest" description="Disordered" evidence="1">
    <location>
        <begin position="138"/>
        <end position="224"/>
    </location>
</feature>
<dbReference type="EMBL" id="JAVHJO010000001">
    <property type="protein sequence ID" value="KAK6543614.1"/>
    <property type="molecule type" value="Genomic_DNA"/>
</dbReference>
<protein>
    <submittedName>
        <fullName evidence="2">Uncharacterized protein</fullName>
    </submittedName>
</protein>
<dbReference type="AlphaFoldDB" id="A0AAV9XQX2"/>
<comment type="caution">
    <text evidence="2">The sequence shown here is derived from an EMBL/GenBank/DDBJ whole genome shotgun (WGS) entry which is preliminary data.</text>
</comment>
<keyword evidence="3" id="KW-1185">Reference proteome</keyword>
<sequence>MCFEYTYNACGIHHYRVSLIPPDFCRCDHVIQLFNYESRCDICGQPQSKLGKRFNNTHLKPEESDITTEMQQSRSPKKPPWVIDVRGILKGYPKPEEILPAEEEEEEEVDLQEVDTSVSRFGMKKRKCQWIIDVRGKLKGHPKEPRGITPQPTMLRSDGKQTAFEKADIRPNPDERPEAEKKQGEGKKEPKWDIDPSGQPKEYDEAEARFKKSKPSRGLWKEYY</sequence>